<keyword evidence="1" id="KW-0472">Membrane</keyword>
<sequence>MRSVPGLVNDNSLIDQYMNRESELQVGVIGFNLMIPILAGLIVFSIVGVLGATNNLLVLCF</sequence>
<organism evidence="2 3">
    <name type="scientific">Clostridium vincentii</name>
    <dbReference type="NCBI Taxonomy" id="52704"/>
    <lineage>
        <taxon>Bacteria</taxon>
        <taxon>Bacillati</taxon>
        <taxon>Bacillota</taxon>
        <taxon>Clostridia</taxon>
        <taxon>Eubacteriales</taxon>
        <taxon>Clostridiaceae</taxon>
        <taxon>Clostridium</taxon>
    </lineage>
</organism>
<keyword evidence="1" id="KW-1133">Transmembrane helix</keyword>
<gene>
    <name evidence="2" type="ORF">CLVI_10430</name>
</gene>
<keyword evidence="1" id="KW-0812">Transmembrane</keyword>
<dbReference type="EMBL" id="PVXQ01000008">
    <property type="protein sequence ID" value="PRR83244.1"/>
    <property type="molecule type" value="Genomic_DNA"/>
</dbReference>
<evidence type="ECO:0000313" key="2">
    <source>
        <dbReference type="EMBL" id="PRR83244.1"/>
    </source>
</evidence>
<keyword evidence="3" id="KW-1185">Reference proteome</keyword>
<protein>
    <submittedName>
        <fullName evidence="2">Uncharacterized protein</fullName>
    </submittedName>
</protein>
<dbReference type="AlphaFoldDB" id="A0A2T0BH90"/>
<accession>A0A2T0BH90</accession>
<evidence type="ECO:0000256" key="1">
    <source>
        <dbReference type="SAM" id="Phobius"/>
    </source>
</evidence>
<comment type="caution">
    <text evidence="2">The sequence shown here is derived from an EMBL/GenBank/DDBJ whole genome shotgun (WGS) entry which is preliminary data.</text>
</comment>
<dbReference type="Proteomes" id="UP000239471">
    <property type="component" value="Unassembled WGS sequence"/>
</dbReference>
<feature type="transmembrane region" description="Helical" evidence="1">
    <location>
        <begin position="26"/>
        <end position="52"/>
    </location>
</feature>
<dbReference type="RefSeq" id="WP_106059063.1">
    <property type="nucleotide sequence ID" value="NZ_PVXQ01000008.1"/>
</dbReference>
<evidence type="ECO:0000313" key="3">
    <source>
        <dbReference type="Proteomes" id="UP000239471"/>
    </source>
</evidence>
<proteinExistence type="predicted"/>
<name>A0A2T0BH90_9CLOT</name>
<reference evidence="2 3" key="1">
    <citation type="submission" date="2018-03" db="EMBL/GenBank/DDBJ databases">
        <title>Genome sequence of Clostridium vincentii DSM 10228.</title>
        <authorList>
            <person name="Poehlein A."/>
            <person name="Daniel R."/>
        </authorList>
    </citation>
    <scope>NUCLEOTIDE SEQUENCE [LARGE SCALE GENOMIC DNA]</scope>
    <source>
        <strain evidence="2 3">DSM 10228</strain>
    </source>
</reference>